<feature type="region of interest" description="Disordered" evidence="1">
    <location>
        <begin position="66"/>
        <end position="89"/>
    </location>
</feature>
<dbReference type="Proteomes" id="UP000886998">
    <property type="component" value="Unassembled WGS sequence"/>
</dbReference>
<protein>
    <submittedName>
        <fullName evidence="2">Uncharacterized protein</fullName>
    </submittedName>
</protein>
<name>A0A8X6XY76_9ARAC</name>
<organism evidence="2 3">
    <name type="scientific">Trichonephila inaurata madagascariensis</name>
    <dbReference type="NCBI Taxonomy" id="2747483"/>
    <lineage>
        <taxon>Eukaryota</taxon>
        <taxon>Metazoa</taxon>
        <taxon>Ecdysozoa</taxon>
        <taxon>Arthropoda</taxon>
        <taxon>Chelicerata</taxon>
        <taxon>Arachnida</taxon>
        <taxon>Araneae</taxon>
        <taxon>Araneomorphae</taxon>
        <taxon>Entelegynae</taxon>
        <taxon>Araneoidea</taxon>
        <taxon>Nephilidae</taxon>
        <taxon>Trichonephila</taxon>
        <taxon>Trichonephila inaurata</taxon>
    </lineage>
</organism>
<gene>
    <name evidence="2" type="ORF">TNIN_219561</name>
</gene>
<sequence length="114" mass="12863">MCEEFWGLEGSSLDRKEFFGFSRSSWCKSLPRSLSPDERCTRALMAQFQSPVYVQQVGYGDTDPCNCSSTSKASPAPPRTSPVHTETMTQYGRRVKFRLPISSRQPPSTDSEEE</sequence>
<dbReference type="AlphaFoldDB" id="A0A8X6XY76"/>
<dbReference type="OrthoDB" id="10554937at2759"/>
<evidence type="ECO:0000256" key="1">
    <source>
        <dbReference type="SAM" id="MobiDB-lite"/>
    </source>
</evidence>
<proteinExistence type="predicted"/>
<dbReference type="EMBL" id="BMAV01014243">
    <property type="protein sequence ID" value="GFY62515.1"/>
    <property type="molecule type" value="Genomic_DNA"/>
</dbReference>
<comment type="caution">
    <text evidence="2">The sequence shown here is derived from an EMBL/GenBank/DDBJ whole genome shotgun (WGS) entry which is preliminary data.</text>
</comment>
<accession>A0A8X6XY76</accession>
<evidence type="ECO:0000313" key="2">
    <source>
        <dbReference type="EMBL" id="GFY62515.1"/>
    </source>
</evidence>
<reference evidence="2" key="1">
    <citation type="submission" date="2020-08" db="EMBL/GenBank/DDBJ databases">
        <title>Multicomponent nature underlies the extraordinary mechanical properties of spider dragline silk.</title>
        <authorList>
            <person name="Kono N."/>
            <person name="Nakamura H."/>
            <person name="Mori M."/>
            <person name="Yoshida Y."/>
            <person name="Ohtoshi R."/>
            <person name="Malay A.D."/>
            <person name="Moran D.A.P."/>
            <person name="Tomita M."/>
            <person name="Numata K."/>
            <person name="Arakawa K."/>
        </authorList>
    </citation>
    <scope>NUCLEOTIDE SEQUENCE</scope>
</reference>
<keyword evidence="3" id="KW-1185">Reference proteome</keyword>
<evidence type="ECO:0000313" key="3">
    <source>
        <dbReference type="Proteomes" id="UP000886998"/>
    </source>
</evidence>